<dbReference type="Proteomes" id="UP000498740">
    <property type="component" value="Unassembled WGS sequence"/>
</dbReference>
<evidence type="ECO:0000313" key="3">
    <source>
        <dbReference type="Proteomes" id="UP000498740"/>
    </source>
</evidence>
<gene>
    <name evidence="2" type="ORF">Smic_54220</name>
</gene>
<evidence type="ECO:0000313" key="2">
    <source>
        <dbReference type="EMBL" id="GFN06866.1"/>
    </source>
</evidence>
<evidence type="ECO:0008006" key="4">
    <source>
        <dbReference type="Google" id="ProtNLM"/>
    </source>
</evidence>
<feature type="compositionally biased region" description="Basic and acidic residues" evidence="1">
    <location>
        <begin position="1"/>
        <end position="18"/>
    </location>
</feature>
<dbReference type="InterPro" id="IPR021391">
    <property type="entry name" value="DUF3027"/>
</dbReference>
<organism evidence="2 3">
    <name type="scientific">Streptomyces microflavus</name>
    <name type="common">Streptomyces lipmanii</name>
    <dbReference type="NCBI Taxonomy" id="1919"/>
    <lineage>
        <taxon>Bacteria</taxon>
        <taxon>Bacillati</taxon>
        <taxon>Actinomycetota</taxon>
        <taxon>Actinomycetes</taxon>
        <taxon>Kitasatosporales</taxon>
        <taxon>Streptomycetaceae</taxon>
        <taxon>Streptomyces</taxon>
    </lineage>
</organism>
<dbReference type="EMBL" id="BLWD01000001">
    <property type="protein sequence ID" value="GFN06866.1"/>
    <property type="molecule type" value="Genomic_DNA"/>
</dbReference>
<sequence length="95" mass="10776">MGKGHETRRPGELDEIHSRWGQKRNRRTDDPEYQESWYDEQCGGCRFWIPLSGALGSDYGAYANSASPFDGTIRFEHDGCEVFEDSGSWAIPDDA</sequence>
<accession>A0A7J0CWF7</accession>
<name>A0A7J0CWF7_STRMI</name>
<reference evidence="2 3" key="1">
    <citation type="submission" date="2020-05" db="EMBL/GenBank/DDBJ databases">
        <title>Whole genome shotgun sequence of Streptomyces microflavus NBRC 13062.</title>
        <authorList>
            <person name="Komaki H."/>
            <person name="Tamura T."/>
        </authorList>
    </citation>
    <scope>NUCLEOTIDE SEQUENCE [LARGE SCALE GENOMIC DNA]</scope>
    <source>
        <strain evidence="2 3">NBRC 13062</strain>
    </source>
</reference>
<dbReference type="RefSeq" id="WP_199814997.1">
    <property type="nucleotide sequence ID" value="NZ_BMUG01000009.1"/>
</dbReference>
<feature type="region of interest" description="Disordered" evidence="1">
    <location>
        <begin position="1"/>
        <end position="33"/>
    </location>
</feature>
<proteinExistence type="predicted"/>
<evidence type="ECO:0000256" key="1">
    <source>
        <dbReference type="SAM" id="MobiDB-lite"/>
    </source>
</evidence>
<dbReference type="Pfam" id="PF11228">
    <property type="entry name" value="DUF3027"/>
    <property type="match status" value="1"/>
</dbReference>
<protein>
    <recommendedName>
        <fullName evidence="4">DUF3027 domain-containing protein</fullName>
    </recommendedName>
</protein>
<dbReference type="AlphaFoldDB" id="A0A7J0CWF7"/>
<comment type="caution">
    <text evidence="2">The sequence shown here is derived from an EMBL/GenBank/DDBJ whole genome shotgun (WGS) entry which is preliminary data.</text>
</comment>